<feature type="transmembrane region" description="Helical" evidence="2">
    <location>
        <begin position="348"/>
        <end position="368"/>
    </location>
</feature>
<comment type="caution">
    <text evidence="3">The sequence shown here is derived from an EMBL/GenBank/DDBJ whole genome shotgun (WGS) entry which is preliminary data.</text>
</comment>
<keyword evidence="2" id="KW-0812">Transmembrane</keyword>
<feature type="transmembrane region" description="Helical" evidence="2">
    <location>
        <begin position="213"/>
        <end position="235"/>
    </location>
</feature>
<gene>
    <name evidence="3" type="ORF">MOPEL_099_00460</name>
</gene>
<keyword evidence="2" id="KW-1133">Transmembrane helix</keyword>
<organism evidence="3 4">
    <name type="scientific">Mobilicoccus pelagius NBRC 104925</name>
    <dbReference type="NCBI Taxonomy" id="1089455"/>
    <lineage>
        <taxon>Bacteria</taxon>
        <taxon>Bacillati</taxon>
        <taxon>Actinomycetota</taxon>
        <taxon>Actinomycetes</taxon>
        <taxon>Micrococcales</taxon>
        <taxon>Dermatophilaceae</taxon>
        <taxon>Mobilicoccus</taxon>
    </lineage>
</organism>
<evidence type="ECO:0000256" key="1">
    <source>
        <dbReference type="SAM" id="MobiDB-lite"/>
    </source>
</evidence>
<evidence type="ECO:0000256" key="2">
    <source>
        <dbReference type="SAM" id="Phobius"/>
    </source>
</evidence>
<dbReference type="EMBL" id="BAFE01000076">
    <property type="protein sequence ID" value="GAB49246.1"/>
    <property type="molecule type" value="Genomic_DNA"/>
</dbReference>
<accession>H5UU38</accession>
<name>H5UU38_9MICO</name>
<dbReference type="Pfam" id="PF19877">
    <property type="entry name" value="DUF6350"/>
    <property type="match status" value="1"/>
</dbReference>
<dbReference type="Proteomes" id="UP000004367">
    <property type="component" value="Unassembled WGS sequence"/>
</dbReference>
<reference evidence="3 4" key="1">
    <citation type="submission" date="2012-02" db="EMBL/GenBank/DDBJ databases">
        <title>Whole genome shotgun sequence of Mobilicoccus pelagius NBRC 104925.</title>
        <authorList>
            <person name="Yoshida Y."/>
            <person name="Hosoyama A."/>
            <person name="Tsuchikane K."/>
            <person name="Katsumata H."/>
            <person name="Yamazaki S."/>
            <person name="Fujita N."/>
        </authorList>
    </citation>
    <scope>NUCLEOTIDE SEQUENCE [LARGE SCALE GENOMIC DNA]</scope>
    <source>
        <strain evidence="3 4">NBRC 104925</strain>
    </source>
</reference>
<protein>
    <submittedName>
        <fullName evidence="3">Uncharacterized protein</fullName>
    </submittedName>
</protein>
<sequence>MRDTLRRVREQAGPSAEEEVLPDWLIAAGSGAGAAAASATMFVVLAVLGWLTGAGGSESAGATVAAGLAAWCFSHGAPLALDKGSVGLVPWLLAGWPLLCAWLSAQRVVPSRTTRSPRLRGFGGVRRDVATTVASFVGGYVLTGVVIGFGAHLGGARPSFPATMFGAFVVAALAFGLALRPGFHGHLGDLAPRVEWARREYVPAWVGHAVRPAMGAVLATLVGGALLVVVAIVLSAGQIGEVYARVGGGVVGGTLLTIAQLGYLPTLTVWGASWLAGTGFGLGGDTAVTWLHSGPGVIPMVPVLAAVPPPGPMPSWAPIGVLVPLGVGVFLGWQCVRHSERTWAARMRVTAVAIAFYAFAMLVLSVAASGPVGAGRYAHVGVDAVLTTLVLTGEVGGVALLVAAVTGARLARPHGRVDRSAEQPVGSASGEDDAPRP</sequence>
<feature type="transmembrane region" description="Helical" evidence="2">
    <location>
        <begin position="129"/>
        <end position="153"/>
    </location>
</feature>
<dbReference type="STRING" id="1089455.MOPEL_099_00460"/>
<feature type="transmembrane region" description="Helical" evidence="2">
    <location>
        <begin position="88"/>
        <end position="109"/>
    </location>
</feature>
<evidence type="ECO:0000313" key="3">
    <source>
        <dbReference type="EMBL" id="GAB49246.1"/>
    </source>
</evidence>
<feature type="transmembrane region" description="Helical" evidence="2">
    <location>
        <begin position="160"/>
        <end position="179"/>
    </location>
</feature>
<feature type="transmembrane region" description="Helical" evidence="2">
    <location>
        <begin position="21"/>
        <end position="48"/>
    </location>
</feature>
<keyword evidence="4" id="KW-1185">Reference proteome</keyword>
<feature type="transmembrane region" description="Helical" evidence="2">
    <location>
        <begin position="242"/>
        <end position="264"/>
    </location>
</feature>
<evidence type="ECO:0000313" key="4">
    <source>
        <dbReference type="Proteomes" id="UP000004367"/>
    </source>
</evidence>
<proteinExistence type="predicted"/>
<feature type="transmembrane region" description="Helical" evidence="2">
    <location>
        <begin position="316"/>
        <end position="336"/>
    </location>
</feature>
<feature type="region of interest" description="Disordered" evidence="1">
    <location>
        <begin position="414"/>
        <end position="437"/>
    </location>
</feature>
<dbReference type="AlphaFoldDB" id="H5UU38"/>
<keyword evidence="2" id="KW-0472">Membrane</keyword>
<feature type="transmembrane region" description="Helical" evidence="2">
    <location>
        <begin position="388"/>
        <end position="411"/>
    </location>
</feature>
<dbReference type="eggNOG" id="COG2311">
    <property type="taxonomic scope" value="Bacteria"/>
</dbReference>
<dbReference type="InterPro" id="IPR045931">
    <property type="entry name" value="DUF6350"/>
</dbReference>